<gene>
    <name evidence="7" type="ORF">C8E83_3022</name>
</gene>
<dbReference type="SUPFAM" id="SSF56176">
    <property type="entry name" value="FAD-binding/transporter-associated domain-like"/>
    <property type="match status" value="1"/>
</dbReference>
<dbReference type="PROSITE" id="PS00862">
    <property type="entry name" value="OX2_COVAL_FAD"/>
    <property type="match status" value="1"/>
</dbReference>
<dbReference type="OrthoDB" id="9775082at2"/>
<proteinExistence type="inferred from homology"/>
<dbReference type="PANTHER" id="PTHR42973:SF39">
    <property type="entry name" value="FAD-BINDING PCMH-TYPE DOMAIN-CONTAINING PROTEIN"/>
    <property type="match status" value="1"/>
</dbReference>
<evidence type="ECO:0000256" key="4">
    <source>
        <dbReference type="ARBA" id="ARBA00022827"/>
    </source>
</evidence>
<keyword evidence="8" id="KW-1185">Reference proteome</keyword>
<protein>
    <submittedName>
        <fullName evidence="7">FAD/FMN-containing dehydrogenase</fullName>
    </submittedName>
</protein>
<evidence type="ECO:0000313" key="8">
    <source>
        <dbReference type="Proteomes" id="UP000280008"/>
    </source>
</evidence>
<evidence type="ECO:0000256" key="5">
    <source>
        <dbReference type="ARBA" id="ARBA00023002"/>
    </source>
</evidence>
<dbReference type="Pfam" id="PF01565">
    <property type="entry name" value="FAD_binding_4"/>
    <property type="match status" value="1"/>
</dbReference>
<dbReference type="GO" id="GO:0071949">
    <property type="term" value="F:FAD binding"/>
    <property type="evidence" value="ECO:0007669"/>
    <property type="project" value="InterPro"/>
</dbReference>
<dbReference type="InterPro" id="IPR016169">
    <property type="entry name" value="FAD-bd_PCMH_sub2"/>
</dbReference>
<comment type="caution">
    <text evidence="7">The sequence shown here is derived from an EMBL/GenBank/DDBJ whole genome shotgun (WGS) entry which is preliminary data.</text>
</comment>
<dbReference type="Gene3D" id="3.30.43.10">
    <property type="entry name" value="Uridine Diphospho-n-acetylenolpyruvylglucosamine Reductase, domain 2"/>
    <property type="match status" value="1"/>
</dbReference>
<sequence length="463" mass="48717">MPTGITAHDIERLAATIDGDVLVPGDADYTAQSSGYNSAIAHRPALIVVAASAADIQAAVLFATGHDLPVAVMATGHQATTTFDDALLITTSRMASVAINQKEATATVGAGARWGAVVEAAAAVRLAPLNGSSPLVGVVGFTLGGGLSPTMGRSRGWASDHVRRLDVVTASGEMVRATPTENADLFGALLGGKSNFGIVTAMEFDLFPLPTLFGGGLFFAGAHAEAVLHAYARLTASAPAEATTSIALLRLPPLPFVPEFLQGAFVIHVRIAGLGTDVDWQAFVEPLRTAAPVMVDTLAELPYTDFASIHSDPTEGAPFLERTDLLTELSDETISTLLEWAGPDAESPVQFVELRHLGGALANDGGFVSAVGNRDARFAFWIVAIGMPNDLVPAMAYADGFIRSLQPWSTGKTYLNFMASSDVTPELVAAAYGDDAFDRLRTLKRRFDPKNTFRLNHNITPST</sequence>
<dbReference type="Pfam" id="PF08031">
    <property type="entry name" value="BBE"/>
    <property type="match status" value="1"/>
</dbReference>
<evidence type="ECO:0000259" key="6">
    <source>
        <dbReference type="PROSITE" id="PS51387"/>
    </source>
</evidence>
<dbReference type="InterPro" id="IPR006094">
    <property type="entry name" value="Oxid_FAD_bind_N"/>
</dbReference>
<dbReference type="AlphaFoldDB" id="A0A495IJH0"/>
<keyword evidence="5" id="KW-0560">Oxidoreductase</keyword>
<evidence type="ECO:0000313" key="7">
    <source>
        <dbReference type="EMBL" id="RKR75860.1"/>
    </source>
</evidence>
<evidence type="ECO:0000256" key="2">
    <source>
        <dbReference type="ARBA" id="ARBA00005466"/>
    </source>
</evidence>
<dbReference type="InterPro" id="IPR036318">
    <property type="entry name" value="FAD-bd_PCMH-like_sf"/>
</dbReference>
<dbReference type="PANTHER" id="PTHR42973">
    <property type="entry name" value="BINDING OXIDOREDUCTASE, PUTATIVE (AFU_ORTHOLOGUE AFUA_1G17690)-RELATED"/>
    <property type="match status" value="1"/>
</dbReference>
<evidence type="ECO:0000256" key="3">
    <source>
        <dbReference type="ARBA" id="ARBA00022630"/>
    </source>
</evidence>
<dbReference type="Proteomes" id="UP000280008">
    <property type="component" value="Unassembled WGS sequence"/>
</dbReference>
<reference evidence="7 8" key="1">
    <citation type="submission" date="2018-10" db="EMBL/GenBank/DDBJ databases">
        <title>Sequencing the genomes of 1000 actinobacteria strains.</title>
        <authorList>
            <person name="Klenk H.-P."/>
        </authorList>
    </citation>
    <scope>NUCLEOTIDE SEQUENCE [LARGE SCALE GENOMIC DNA]</scope>
    <source>
        <strain evidence="7 8">DSM 17894</strain>
    </source>
</reference>
<dbReference type="InterPro" id="IPR016166">
    <property type="entry name" value="FAD-bd_PCMH"/>
</dbReference>
<dbReference type="EMBL" id="RBKS01000001">
    <property type="protein sequence ID" value="RKR75860.1"/>
    <property type="molecule type" value="Genomic_DNA"/>
</dbReference>
<dbReference type="InterPro" id="IPR012951">
    <property type="entry name" value="BBE"/>
</dbReference>
<dbReference type="Gene3D" id="3.30.465.10">
    <property type="match status" value="1"/>
</dbReference>
<keyword evidence="3" id="KW-0285">Flavoprotein</keyword>
<organism evidence="7 8">
    <name type="scientific">Frondihabitans australicus</name>
    <dbReference type="NCBI Taxonomy" id="386892"/>
    <lineage>
        <taxon>Bacteria</taxon>
        <taxon>Bacillati</taxon>
        <taxon>Actinomycetota</taxon>
        <taxon>Actinomycetes</taxon>
        <taxon>Micrococcales</taxon>
        <taxon>Microbacteriaceae</taxon>
        <taxon>Frondihabitans</taxon>
    </lineage>
</organism>
<dbReference type="Gene3D" id="3.40.462.20">
    <property type="match status" value="1"/>
</dbReference>
<dbReference type="InterPro" id="IPR050416">
    <property type="entry name" value="FAD-linked_Oxidoreductase"/>
</dbReference>
<accession>A0A495IJH0</accession>
<evidence type="ECO:0000256" key="1">
    <source>
        <dbReference type="ARBA" id="ARBA00001974"/>
    </source>
</evidence>
<dbReference type="RefSeq" id="WP_121370650.1">
    <property type="nucleotide sequence ID" value="NZ_RBKS01000001.1"/>
</dbReference>
<feature type="domain" description="FAD-binding PCMH-type" evidence="6">
    <location>
        <begin position="40"/>
        <end position="209"/>
    </location>
</feature>
<dbReference type="InterPro" id="IPR016167">
    <property type="entry name" value="FAD-bd_PCMH_sub1"/>
</dbReference>
<dbReference type="PROSITE" id="PS51387">
    <property type="entry name" value="FAD_PCMH"/>
    <property type="match status" value="1"/>
</dbReference>
<dbReference type="GO" id="GO:0016491">
    <property type="term" value="F:oxidoreductase activity"/>
    <property type="evidence" value="ECO:0007669"/>
    <property type="project" value="UniProtKB-KW"/>
</dbReference>
<comment type="similarity">
    <text evidence="2">Belongs to the oxygen-dependent FAD-linked oxidoreductase family.</text>
</comment>
<dbReference type="InterPro" id="IPR006093">
    <property type="entry name" value="Oxy_OxRdtase_FAD_BS"/>
</dbReference>
<keyword evidence="4" id="KW-0274">FAD</keyword>
<name>A0A495IJH0_9MICO</name>
<comment type="cofactor">
    <cofactor evidence="1">
        <name>FAD</name>
        <dbReference type="ChEBI" id="CHEBI:57692"/>
    </cofactor>
</comment>